<protein>
    <submittedName>
        <fullName evidence="1">Sigma-70 family RNA polymerase sigma factor</fullName>
    </submittedName>
</protein>
<dbReference type="Proteomes" id="UP000425411">
    <property type="component" value="Chromosome"/>
</dbReference>
<gene>
    <name evidence="1" type="ORF">FOC49_03930</name>
</gene>
<evidence type="ECO:0000313" key="2">
    <source>
        <dbReference type="Proteomes" id="UP000425411"/>
    </source>
</evidence>
<keyword evidence="2" id="KW-1185">Reference proteome</keyword>
<dbReference type="AlphaFoldDB" id="A0AAP9HEA6"/>
<sequence>MTNEQEERFTVLAREKKELIIKGLYKVKIPKSLHREFYSFGLEGLLVSFLILEDSGIEACDFDKFALTVIKRKLIDEIRRRNKEKSVPIDFSDNTLLHSCNNDRDILEVDLNSYLKSILTEQELAFLEDFKKTQDIKTTSKNLNLSLSTCYRLFKRIKEIYKLFLYKSA</sequence>
<accession>A0AAP9HEA6</accession>
<dbReference type="EMBL" id="CP046314">
    <property type="protein sequence ID" value="QGS09922.1"/>
    <property type="molecule type" value="Genomic_DNA"/>
</dbReference>
<proteinExistence type="predicted"/>
<organism evidence="1 2">
    <name type="scientific">Gemella morbillorum</name>
    <dbReference type="NCBI Taxonomy" id="29391"/>
    <lineage>
        <taxon>Bacteria</taxon>
        <taxon>Bacillati</taxon>
        <taxon>Bacillota</taxon>
        <taxon>Bacilli</taxon>
        <taxon>Bacillales</taxon>
        <taxon>Gemellaceae</taxon>
        <taxon>Gemella</taxon>
    </lineage>
</organism>
<reference evidence="1 2" key="1">
    <citation type="submission" date="2019-11" db="EMBL/GenBank/DDBJ databases">
        <title>FDA dAtabase for Regulatory Grade micrObial Sequences (FDA-ARGOS): Supporting development and validation of Infectious Disease Dx tests.</title>
        <authorList>
            <person name="Turner S."/>
            <person name="Byrd R."/>
            <person name="Tallon L."/>
            <person name="Sadzewicz L."/>
            <person name="Vavikolanu K."/>
            <person name="Mehta A."/>
            <person name="Aluvathingal J."/>
            <person name="Nadendla S."/>
            <person name="Myers T."/>
            <person name="Yan Y."/>
            <person name="Sichtig H."/>
        </authorList>
    </citation>
    <scope>NUCLEOTIDE SEQUENCE [LARGE SCALE GENOMIC DNA]</scope>
    <source>
        <strain evidence="1 2">FDAARGOS_741</strain>
    </source>
</reference>
<evidence type="ECO:0000313" key="1">
    <source>
        <dbReference type="EMBL" id="QGS09922.1"/>
    </source>
</evidence>
<name>A0AAP9HEA6_9BACL</name>